<sequence length="345" mass="37412">MLRADPLPFIARRLGRKPSATADLYLGLCCADLIADGRIEQFAPTVFRAGRTLIVLRHDAGLVPLPAHDRLIWLIDDDVPAGIGDAELPLWYRLRLAVLEARAARRLVRAADRIVVPGPSLAAVLAARGIARDRMTILPPAWPASVAPLPAPGQPPRRIAWLGAASHARDTQRAAAILRLVLRDFPETAVIWSANNPAPPDLARHPGFERVPPLDWHSYRKWLGAARFDIGLYPIGGQGFNRGRSANKLGEYDQAGAAVLASTAWRDAEAAAAAGACLLLPPEPAAWRDAIRALHSDPARLHALADANRLWQAEHGFGHQRRIWSDLLPGTDFSASRSASARSVP</sequence>
<gene>
    <name evidence="1" type="ORF">D2T33_10490</name>
</gene>
<reference evidence="1 2" key="2">
    <citation type="submission" date="2019-01" db="EMBL/GenBank/DDBJ databases">
        <authorList>
            <person name="Li Y."/>
        </authorList>
    </citation>
    <scope>NUCLEOTIDE SEQUENCE [LARGE SCALE GENOMIC DNA]</scope>
    <source>
        <strain evidence="1 2">2D-5</strain>
    </source>
</reference>
<organism evidence="1 2">
    <name type="scientific">Paenirhodobacter populi</name>
    <dbReference type="NCBI Taxonomy" id="2306993"/>
    <lineage>
        <taxon>Bacteria</taxon>
        <taxon>Pseudomonadati</taxon>
        <taxon>Pseudomonadota</taxon>
        <taxon>Alphaproteobacteria</taxon>
        <taxon>Rhodobacterales</taxon>
        <taxon>Rhodobacter group</taxon>
        <taxon>Paenirhodobacter</taxon>
    </lineage>
</organism>
<dbReference type="Gene3D" id="3.40.50.2000">
    <property type="entry name" value="Glycogen Phosphorylase B"/>
    <property type="match status" value="1"/>
</dbReference>
<dbReference type="AlphaFoldDB" id="A0A443IVJ3"/>
<comment type="caution">
    <text evidence="1">The sequence shown here is derived from an EMBL/GenBank/DDBJ whole genome shotgun (WGS) entry which is preliminary data.</text>
</comment>
<evidence type="ECO:0000313" key="1">
    <source>
        <dbReference type="EMBL" id="RWR12103.1"/>
    </source>
</evidence>
<evidence type="ECO:0000313" key="2">
    <source>
        <dbReference type="Proteomes" id="UP000285710"/>
    </source>
</evidence>
<dbReference type="Proteomes" id="UP000285710">
    <property type="component" value="Unassembled WGS sequence"/>
</dbReference>
<dbReference type="RefSeq" id="WP_128269740.1">
    <property type="nucleotide sequence ID" value="NZ_SAUW01000009.1"/>
</dbReference>
<protein>
    <recommendedName>
        <fullName evidence="3">Glycosyltransferase family 1 protein</fullName>
    </recommendedName>
</protein>
<evidence type="ECO:0008006" key="3">
    <source>
        <dbReference type="Google" id="ProtNLM"/>
    </source>
</evidence>
<keyword evidence="2" id="KW-1185">Reference proteome</keyword>
<accession>A0A443IVJ3</accession>
<dbReference type="EMBL" id="SAUW01000009">
    <property type="protein sequence ID" value="RWR12103.1"/>
    <property type="molecule type" value="Genomic_DNA"/>
</dbReference>
<proteinExistence type="predicted"/>
<name>A0A443IVJ3_9RHOB</name>
<dbReference type="SUPFAM" id="SSF53756">
    <property type="entry name" value="UDP-Glycosyltransferase/glycogen phosphorylase"/>
    <property type="match status" value="1"/>
</dbReference>
<reference evidence="1 2" key="1">
    <citation type="submission" date="2019-01" db="EMBL/GenBank/DDBJ databases">
        <title>Sinorhodobacter populi sp. nov. isolated from the symptomatic bark tissue of Populus euramericana canker.</title>
        <authorList>
            <person name="Xu G."/>
        </authorList>
    </citation>
    <scope>NUCLEOTIDE SEQUENCE [LARGE SCALE GENOMIC DNA]</scope>
    <source>
        <strain evidence="1 2">2D-5</strain>
    </source>
</reference>